<feature type="domain" description="Glyoxalase/fosfomycin resistance/dioxygenase" evidence="1">
    <location>
        <begin position="5"/>
        <end position="129"/>
    </location>
</feature>
<evidence type="ECO:0000313" key="2">
    <source>
        <dbReference type="EMBL" id="MFB9313937.1"/>
    </source>
</evidence>
<dbReference type="SUPFAM" id="SSF54593">
    <property type="entry name" value="Glyoxalase/Bleomycin resistance protein/Dihydroxybiphenyl dioxygenase"/>
    <property type="match status" value="1"/>
</dbReference>
<dbReference type="PANTHER" id="PTHR33990:SF1">
    <property type="entry name" value="PROTEIN YJDN"/>
    <property type="match status" value="1"/>
</dbReference>
<dbReference type="InterPro" id="IPR029068">
    <property type="entry name" value="Glyas_Bleomycin-R_OHBP_Dase"/>
</dbReference>
<dbReference type="InterPro" id="IPR028973">
    <property type="entry name" value="PhnB-like"/>
</dbReference>
<dbReference type="CDD" id="cd06588">
    <property type="entry name" value="PhnB_like"/>
    <property type="match status" value="1"/>
</dbReference>
<dbReference type="Pfam" id="PF00903">
    <property type="entry name" value="Glyoxalase"/>
    <property type="match status" value="1"/>
</dbReference>
<gene>
    <name evidence="2" type="ORF">ACFFRI_12855</name>
</gene>
<dbReference type="InterPro" id="IPR004360">
    <property type="entry name" value="Glyas_Fos-R_dOase_dom"/>
</dbReference>
<evidence type="ECO:0000313" key="3">
    <source>
        <dbReference type="Proteomes" id="UP001589750"/>
    </source>
</evidence>
<comment type="caution">
    <text evidence="2">The sequence shown here is derived from an EMBL/GenBank/DDBJ whole genome shotgun (WGS) entry which is preliminary data.</text>
</comment>
<evidence type="ECO:0000259" key="1">
    <source>
        <dbReference type="Pfam" id="PF00903"/>
    </source>
</evidence>
<dbReference type="EMBL" id="JBHMDG010000015">
    <property type="protein sequence ID" value="MFB9313937.1"/>
    <property type="molecule type" value="Genomic_DNA"/>
</dbReference>
<dbReference type="Proteomes" id="UP001589750">
    <property type="component" value="Unassembled WGS sequence"/>
</dbReference>
<keyword evidence="3" id="KW-1185">Reference proteome</keyword>
<dbReference type="PANTHER" id="PTHR33990">
    <property type="entry name" value="PROTEIN YJDN-RELATED"/>
    <property type="match status" value="1"/>
</dbReference>
<dbReference type="RefSeq" id="WP_140007421.1">
    <property type="nucleotide sequence ID" value="NZ_JBHMDG010000015.1"/>
</dbReference>
<protein>
    <submittedName>
        <fullName evidence="2">VOC family protein</fullName>
    </submittedName>
</protein>
<reference evidence="2 3" key="1">
    <citation type="submission" date="2024-09" db="EMBL/GenBank/DDBJ databases">
        <authorList>
            <person name="Sun Q."/>
            <person name="Mori K."/>
        </authorList>
    </citation>
    <scope>NUCLEOTIDE SEQUENCE [LARGE SCALE GENOMIC DNA]</scope>
    <source>
        <strain evidence="2 3">JCM 9626</strain>
    </source>
</reference>
<proteinExistence type="predicted"/>
<accession>A0ABV5KC02</accession>
<name>A0ABV5KC02_9ACTN</name>
<dbReference type="Gene3D" id="3.10.180.10">
    <property type="entry name" value="2,3-Dihydroxybiphenyl 1,2-Dioxygenase, domain 1"/>
    <property type="match status" value="1"/>
</dbReference>
<sequence>MTTRLNPYLTWRGQAADAMAFYQSVLGGDLTTSTFAEYGGMGVPEEEQGQIMHSQLIVSDSIALMGADAPSTHPENSGNGHISISGQDVDTIRGWFEALSEGGTVDVPFEQAPWGDHFGQVKDRFGINWLLNAGPGGQG</sequence>
<organism evidence="2 3">
    <name type="scientific">Nocardioides plantarum</name>
    <dbReference type="NCBI Taxonomy" id="29299"/>
    <lineage>
        <taxon>Bacteria</taxon>
        <taxon>Bacillati</taxon>
        <taxon>Actinomycetota</taxon>
        <taxon>Actinomycetes</taxon>
        <taxon>Propionibacteriales</taxon>
        <taxon>Nocardioidaceae</taxon>
        <taxon>Nocardioides</taxon>
    </lineage>
</organism>